<name>A0A7W7FVQ3_9PSEU</name>
<dbReference type="InterPro" id="IPR036390">
    <property type="entry name" value="WH_DNA-bd_sf"/>
</dbReference>
<dbReference type="AlphaFoldDB" id="A0A7W7FVQ3"/>
<dbReference type="SMART" id="SM00418">
    <property type="entry name" value="HTH_ARSR"/>
    <property type="match status" value="1"/>
</dbReference>
<dbReference type="PRINTS" id="PR00778">
    <property type="entry name" value="HTHARSR"/>
</dbReference>
<dbReference type="CDD" id="cd00090">
    <property type="entry name" value="HTH_ARSR"/>
    <property type="match status" value="1"/>
</dbReference>
<dbReference type="GO" id="GO:0003677">
    <property type="term" value="F:DNA binding"/>
    <property type="evidence" value="ECO:0007669"/>
    <property type="project" value="UniProtKB-KW"/>
</dbReference>
<dbReference type="SUPFAM" id="SSF46785">
    <property type="entry name" value="Winged helix' DNA-binding domain"/>
    <property type="match status" value="1"/>
</dbReference>
<feature type="domain" description="HTH arsR-type" evidence="1">
    <location>
        <begin position="15"/>
        <end position="92"/>
    </location>
</feature>
<comment type="caution">
    <text evidence="2">The sequence shown here is derived from an EMBL/GenBank/DDBJ whole genome shotgun (WGS) entry which is preliminary data.</text>
</comment>
<organism evidence="2 3">
    <name type="scientific">Crossiella cryophila</name>
    <dbReference type="NCBI Taxonomy" id="43355"/>
    <lineage>
        <taxon>Bacteria</taxon>
        <taxon>Bacillati</taxon>
        <taxon>Actinomycetota</taxon>
        <taxon>Actinomycetes</taxon>
        <taxon>Pseudonocardiales</taxon>
        <taxon>Pseudonocardiaceae</taxon>
        <taxon>Crossiella</taxon>
    </lineage>
</organism>
<protein>
    <submittedName>
        <fullName evidence="2">DNA-binding transcriptional ArsR family regulator</fullName>
    </submittedName>
</protein>
<evidence type="ECO:0000259" key="1">
    <source>
        <dbReference type="SMART" id="SM00418"/>
    </source>
</evidence>
<keyword evidence="2" id="KW-0238">DNA-binding</keyword>
<reference evidence="2 3" key="1">
    <citation type="submission" date="2020-08" db="EMBL/GenBank/DDBJ databases">
        <title>Sequencing the genomes of 1000 actinobacteria strains.</title>
        <authorList>
            <person name="Klenk H.-P."/>
        </authorList>
    </citation>
    <scope>NUCLEOTIDE SEQUENCE [LARGE SCALE GENOMIC DNA]</scope>
    <source>
        <strain evidence="2 3">DSM 44230</strain>
    </source>
</reference>
<proteinExistence type="predicted"/>
<keyword evidence="3" id="KW-1185">Reference proteome</keyword>
<dbReference type="RefSeq" id="WP_185005057.1">
    <property type="nucleotide sequence ID" value="NZ_BAAAUI010000073.1"/>
</dbReference>
<evidence type="ECO:0000313" key="3">
    <source>
        <dbReference type="Proteomes" id="UP000533598"/>
    </source>
</evidence>
<dbReference type="EMBL" id="JACHMH010000001">
    <property type="protein sequence ID" value="MBB4679295.1"/>
    <property type="molecule type" value="Genomic_DNA"/>
</dbReference>
<dbReference type="InterPro" id="IPR001845">
    <property type="entry name" value="HTH_ArsR_DNA-bd_dom"/>
</dbReference>
<dbReference type="InterPro" id="IPR011991">
    <property type="entry name" value="ArsR-like_HTH"/>
</dbReference>
<sequence>MSALHPDLGQMSVDKVLAALGHPIRLAAVRILAAQGETYCGAIDVGAAPSTMTTHWRILRESGVVSQRVHGRRHYLRLRYDDLDVLCPGLLEAVLATAAPGPGGSA</sequence>
<evidence type="ECO:0000313" key="2">
    <source>
        <dbReference type="EMBL" id="MBB4679295.1"/>
    </source>
</evidence>
<accession>A0A7W7FVQ3</accession>
<dbReference type="GO" id="GO:0003700">
    <property type="term" value="F:DNA-binding transcription factor activity"/>
    <property type="evidence" value="ECO:0007669"/>
    <property type="project" value="InterPro"/>
</dbReference>
<gene>
    <name evidence="2" type="ORF">HNR67_005413</name>
</gene>
<dbReference type="Proteomes" id="UP000533598">
    <property type="component" value="Unassembled WGS sequence"/>
</dbReference>
<dbReference type="Gene3D" id="1.10.10.10">
    <property type="entry name" value="Winged helix-like DNA-binding domain superfamily/Winged helix DNA-binding domain"/>
    <property type="match status" value="1"/>
</dbReference>
<dbReference type="InterPro" id="IPR036388">
    <property type="entry name" value="WH-like_DNA-bd_sf"/>
</dbReference>